<dbReference type="Proteomes" id="UP001301731">
    <property type="component" value="Chromosome"/>
</dbReference>
<feature type="region of interest" description="Disordered" evidence="1">
    <location>
        <begin position="85"/>
        <end position="108"/>
    </location>
</feature>
<sequence length="211" mass="22957">MGFGTYARTVRDERLPSARRHSALRCAVGLYRPLGFHATWAYLAATAVPAPDMRRDTGALLRALDVLEASRAVRLREVAAFAERRRGEKAAGRRTPRAADTAPFRGPRWPGDTAPSRLGLVAAVANRHAAFRRLPPPDDAPLADLHARLDSCALSYLAHLGDAPTPDDSLADALASIRHAPFRMHLLPWLRFADLLVYATTASGQVPRSLG</sequence>
<reference evidence="2 3" key="1">
    <citation type="submission" date="2023-10" db="EMBL/GenBank/DDBJ databases">
        <title>The genome sequence of Streptomyces sp. HUAS YS2.</title>
        <authorList>
            <person name="Mo P."/>
        </authorList>
    </citation>
    <scope>NUCLEOTIDE SEQUENCE [LARGE SCALE GENOMIC DNA]</scope>
    <source>
        <strain evidence="2 3">HUAS YS2</strain>
    </source>
</reference>
<name>A0ABZ0LUK9_9ACTN</name>
<dbReference type="RefSeq" id="WP_318103500.1">
    <property type="nucleotide sequence ID" value="NZ_CP137573.1"/>
</dbReference>
<gene>
    <name evidence="2" type="ORF">R2D22_14035</name>
</gene>
<organism evidence="2 3">
    <name type="scientific">Streptomyces solicathayae</name>
    <dbReference type="NCBI Taxonomy" id="3081768"/>
    <lineage>
        <taxon>Bacteria</taxon>
        <taxon>Bacillati</taxon>
        <taxon>Actinomycetota</taxon>
        <taxon>Actinomycetes</taxon>
        <taxon>Kitasatosporales</taxon>
        <taxon>Streptomycetaceae</taxon>
        <taxon>Streptomyces</taxon>
    </lineage>
</organism>
<evidence type="ECO:0000313" key="3">
    <source>
        <dbReference type="Proteomes" id="UP001301731"/>
    </source>
</evidence>
<evidence type="ECO:0000313" key="2">
    <source>
        <dbReference type="EMBL" id="WOX22454.1"/>
    </source>
</evidence>
<dbReference type="EMBL" id="CP137573">
    <property type="protein sequence ID" value="WOX22454.1"/>
    <property type="molecule type" value="Genomic_DNA"/>
</dbReference>
<protein>
    <submittedName>
        <fullName evidence="2">Uncharacterized protein</fullName>
    </submittedName>
</protein>
<keyword evidence="3" id="KW-1185">Reference proteome</keyword>
<accession>A0ABZ0LUK9</accession>
<proteinExistence type="predicted"/>
<evidence type="ECO:0000256" key="1">
    <source>
        <dbReference type="SAM" id="MobiDB-lite"/>
    </source>
</evidence>